<keyword evidence="4" id="KW-1185">Reference proteome</keyword>
<evidence type="ECO:0000313" key="4">
    <source>
        <dbReference type="Proteomes" id="UP001569154"/>
    </source>
</evidence>
<gene>
    <name evidence="3" type="ORF">ACED35_15710</name>
</gene>
<evidence type="ECO:0000313" key="3">
    <source>
        <dbReference type="EMBL" id="MEZ8082566.1"/>
    </source>
</evidence>
<dbReference type="InterPro" id="IPR010930">
    <property type="entry name" value="Flg_bb/hook_C_dom"/>
</dbReference>
<comment type="similarity">
    <text evidence="1">Belongs to the flagella basal body rod proteins family.</text>
</comment>
<dbReference type="RefSeq" id="WP_017013020.1">
    <property type="nucleotide sequence ID" value="NZ_AJYG02000064.1"/>
</dbReference>
<feature type="domain" description="Flagellar basal-body/hook protein C-terminal" evidence="2">
    <location>
        <begin position="99"/>
        <end position="133"/>
    </location>
</feature>
<dbReference type="Pfam" id="PF06429">
    <property type="entry name" value="Flg_bbr_C"/>
    <property type="match status" value="1"/>
</dbReference>
<organism evidence="3 4">
    <name type="scientific">Enterovibrio norvegicus</name>
    <dbReference type="NCBI Taxonomy" id="188144"/>
    <lineage>
        <taxon>Bacteria</taxon>
        <taxon>Pseudomonadati</taxon>
        <taxon>Pseudomonadota</taxon>
        <taxon>Gammaproteobacteria</taxon>
        <taxon>Vibrionales</taxon>
        <taxon>Vibrionaceae</taxon>
        <taxon>Enterovibrio</taxon>
    </lineage>
</organism>
<protein>
    <submittedName>
        <fullName evidence="3">Flagellar basal body rod C-terminal domain-containing protein</fullName>
    </submittedName>
</protein>
<dbReference type="EMBL" id="JBGONM010000038">
    <property type="protein sequence ID" value="MEZ8082566.1"/>
    <property type="molecule type" value="Genomic_DNA"/>
</dbReference>
<keyword evidence="3" id="KW-0969">Cilium</keyword>
<dbReference type="Proteomes" id="UP001569154">
    <property type="component" value="Unassembled WGS sequence"/>
</dbReference>
<accession>A0ABV4L4C9</accession>
<keyword evidence="3" id="KW-0966">Cell projection</keyword>
<proteinExistence type="inferred from homology"/>
<comment type="caution">
    <text evidence="3">The sequence shown here is derived from an EMBL/GenBank/DDBJ whole genome shotgun (WGS) entry which is preliminary data.</text>
</comment>
<reference evidence="3 4" key="1">
    <citation type="submission" date="2024-06" db="EMBL/GenBank/DDBJ databases">
        <authorList>
            <person name="Steensen K."/>
            <person name="Seneca J."/>
            <person name="Bartlau N."/>
            <person name="Yu A.X."/>
            <person name="Polz M.F."/>
        </authorList>
    </citation>
    <scope>NUCLEOTIDE SEQUENCE [LARGE SCALE GENOMIC DNA]</scope>
    <source>
        <strain evidence="3 4">1F260</strain>
    </source>
</reference>
<sequence>MENLSPVQLMSLSIGIEQNQLEAVTKNLSLINQSFDSKLAVETPKEVTVNNFPSIYDVIGGKSANEVTFDVDDDTSKIKKSLVFDGDRTAFKYSADIKIEEEMIRLGEATKAYEASIRLFNISKEMSGKAIQIGSKR</sequence>
<name>A0ABV4L4C9_9GAMM</name>
<evidence type="ECO:0000259" key="2">
    <source>
        <dbReference type="Pfam" id="PF06429"/>
    </source>
</evidence>
<evidence type="ECO:0000256" key="1">
    <source>
        <dbReference type="ARBA" id="ARBA00009677"/>
    </source>
</evidence>
<keyword evidence="3" id="KW-0282">Flagellum</keyword>